<evidence type="ECO:0000313" key="9">
    <source>
        <dbReference type="RefSeq" id="XP_033574106.1"/>
    </source>
</evidence>
<sequence length="756" mass="86006">MAERFPLTGLGAALYQEQINNPITETPRGQQAPAYSRKLPFSLLGQIVYDDKSPIARIHSIADKDGSSDTAAEQCLVSGKLEHVEFDLSYLREVILYIQDVYPEGFTLTDGLDPTTSDTDFFEEANPASDSRALRERCAFVGEILDFGQKGYCIRCVDALTNGAFWDVIRSAGCDAPPSFKGGLHMNSSHLSTTKSPTVGRIIVVETISSKVLVALHTALEYYFAVTTTIDLYAGELRLGSDVPYDEMIRGTKSRARHYAIKFLYVLSFEDRARLPMRHRLRVKELYNDKLYSDFYIGLGTTAMQLSEEIDRAKGLPPYAPFRPWSILVVPAVPDLRLWREHRLETDVRLANASEAWIWIIAAEHKYVFDHMMSLFQKISDKVSPPRDFMFNLDYIEKLLFDDEKYTKSKLYFWAYQSLEMIQSTLKEIIERWEIYCSHTDLFDFRKEAQPSSEKATHYAARIEQVSNRMDDLIKKFRGLIKDCKSKQKEIAALRDGLFNGSAVLESRNSSKSADQSLKQSQIAIAQGENIKILTLVSIFFLPLAFVTSVFGMTNLPSSVSMKSFGIALVFICIPSYTLIGSFMSERGMNGWRAVINWLKNNLIPQRWRTLRVKNVMLGFFWLANWEKQPWEPPLDKPPKPRVVPFLPPRQGHHQGARMERDDGRGSSDERLPPGSGKGPEFMQTTNVNDEELEDKTPAREQPSTTAPSDNQRLTGNTTKPPRWRLKVWNRGGGNETTQTESKERDVEKEAASREK</sequence>
<protein>
    <recommendedName>
        <fullName evidence="10">Cora-domain-containing protein</fullName>
    </recommendedName>
</protein>
<organism evidence="7">
    <name type="scientific">Mytilinidion resinicola</name>
    <dbReference type="NCBI Taxonomy" id="574789"/>
    <lineage>
        <taxon>Eukaryota</taxon>
        <taxon>Fungi</taxon>
        <taxon>Dikarya</taxon>
        <taxon>Ascomycota</taxon>
        <taxon>Pezizomycotina</taxon>
        <taxon>Dothideomycetes</taxon>
        <taxon>Pleosporomycetidae</taxon>
        <taxon>Mytilinidiales</taxon>
        <taxon>Mytilinidiaceae</taxon>
        <taxon>Mytilinidion</taxon>
    </lineage>
</organism>
<evidence type="ECO:0000256" key="1">
    <source>
        <dbReference type="ARBA" id="ARBA00004141"/>
    </source>
</evidence>
<gene>
    <name evidence="7 9" type="ORF">BDZ99DRAFT_573034</name>
</gene>
<evidence type="ECO:0000313" key="7">
    <source>
        <dbReference type="EMBL" id="KAF2807142.1"/>
    </source>
</evidence>
<feature type="transmembrane region" description="Helical" evidence="6">
    <location>
        <begin position="533"/>
        <end position="553"/>
    </location>
</feature>
<keyword evidence="2 6" id="KW-0812">Transmembrane</keyword>
<keyword evidence="8" id="KW-1185">Reference proteome</keyword>
<keyword evidence="3 6" id="KW-1133">Transmembrane helix</keyword>
<dbReference type="InterPro" id="IPR002523">
    <property type="entry name" value="MgTranspt_CorA/ZnTranspt_ZntB"/>
</dbReference>
<dbReference type="AlphaFoldDB" id="A0A6A6YE94"/>
<dbReference type="RefSeq" id="XP_033574106.1">
    <property type="nucleotide sequence ID" value="XM_033728254.1"/>
</dbReference>
<evidence type="ECO:0000313" key="8">
    <source>
        <dbReference type="Proteomes" id="UP000504636"/>
    </source>
</evidence>
<dbReference type="GO" id="GO:0016020">
    <property type="term" value="C:membrane"/>
    <property type="evidence" value="ECO:0007669"/>
    <property type="project" value="UniProtKB-SubCell"/>
</dbReference>
<dbReference type="GO" id="GO:0046873">
    <property type="term" value="F:metal ion transmembrane transporter activity"/>
    <property type="evidence" value="ECO:0007669"/>
    <property type="project" value="InterPro"/>
</dbReference>
<reference evidence="9" key="3">
    <citation type="submission" date="2025-04" db="UniProtKB">
        <authorList>
            <consortium name="RefSeq"/>
        </authorList>
    </citation>
    <scope>IDENTIFICATION</scope>
    <source>
        <strain evidence="9">CBS 304.34</strain>
    </source>
</reference>
<accession>A0A6A6YE94</accession>
<dbReference type="Gene3D" id="1.20.58.340">
    <property type="entry name" value="Magnesium transport protein CorA, transmembrane region"/>
    <property type="match status" value="1"/>
</dbReference>
<feature type="compositionally biased region" description="Basic and acidic residues" evidence="5">
    <location>
        <begin position="741"/>
        <end position="756"/>
    </location>
</feature>
<dbReference type="OrthoDB" id="426293at2759"/>
<dbReference type="Proteomes" id="UP000504636">
    <property type="component" value="Unplaced"/>
</dbReference>
<evidence type="ECO:0000256" key="3">
    <source>
        <dbReference type="ARBA" id="ARBA00022989"/>
    </source>
</evidence>
<feature type="transmembrane region" description="Helical" evidence="6">
    <location>
        <begin position="565"/>
        <end position="584"/>
    </location>
</feature>
<keyword evidence="4 6" id="KW-0472">Membrane</keyword>
<evidence type="ECO:0000256" key="6">
    <source>
        <dbReference type="SAM" id="Phobius"/>
    </source>
</evidence>
<reference evidence="9" key="2">
    <citation type="submission" date="2020-04" db="EMBL/GenBank/DDBJ databases">
        <authorList>
            <consortium name="NCBI Genome Project"/>
        </authorList>
    </citation>
    <scope>NUCLEOTIDE SEQUENCE</scope>
    <source>
        <strain evidence="9">CBS 304.34</strain>
    </source>
</reference>
<feature type="compositionally biased region" description="Polar residues" evidence="5">
    <location>
        <begin position="702"/>
        <end position="720"/>
    </location>
</feature>
<dbReference type="EMBL" id="MU003705">
    <property type="protein sequence ID" value="KAF2807142.1"/>
    <property type="molecule type" value="Genomic_DNA"/>
</dbReference>
<name>A0A6A6YE94_9PEZI</name>
<dbReference type="InterPro" id="IPR045863">
    <property type="entry name" value="CorA_TM1_TM2"/>
</dbReference>
<evidence type="ECO:0008006" key="10">
    <source>
        <dbReference type="Google" id="ProtNLM"/>
    </source>
</evidence>
<dbReference type="SUPFAM" id="SSF144083">
    <property type="entry name" value="Magnesium transport protein CorA, transmembrane region"/>
    <property type="match status" value="1"/>
</dbReference>
<evidence type="ECO:0000256" key="2">
    <source>
        <dbReference type="ARBA" id="ARBA00022692"/>
    </source>
</evidence>
<dbReference type="GeneID" id="54469147"/>
<feature type="region of interest" description="Disordered" evidence="5">
    <location>
        <begin position="632"/>
        <end position="756"/>
    </location>
</feature>
<reference evidence="7 9" key="1">
    <citation type="journal article" date="2020" name="Stud. Mycol.">
        <title>101 Dothideomycetes genomes: a test case for predicting lifestyles and emergence of pathogens.</title>
        <authorList>
            <person name="Haridas S."/>
            <person name="Albert R."/>
            <person name="Binder M."/>
            <person name="Bloem J."/>
            <person name="Labutti K."/>
            <person name="Salamov A."/>
            <person name="Andreopoulos B."/>
            <person name="Baker S."/>
            <person name="Barry K."/>
            <person name="Bills G."/>
            <person name="Bluhm B."/>
            <person name="Cannon C."/>
            <person name="Castanera R."/>
            <person name="Culley D."/>
            <person name="Daum C."/>
            <person name="Ezra D."/>
            <person name="Gonzalez J."/>
            <person name="Henrissat B."/>
            <person name="Kuo A."/>
            <person name="Liang C."/>
            <person name="Lipzen A."/>
            <person name="Lutzoni F."/>
            <person name="Magnuson J."/>
            <person name="Mondo S."/>
            <person name="Nolan M."/>
            <person name="Ohm R."/>
            <person name="Pangilinan J."/>
            <person name="Park H.-J."/>
            <person name="Ramirez L."/>
            <person name="Alfaro M."/>
            <person name="Sun H."/>
            <person name="Tritt A."/>
            <person name="Yoshinaga Y."/>
            <person name="Zwiers L.-H."/>
            <person name="Turgeon B."/>
            <person name="Goodwin S."/>
            <person name="Spatafora J."/>
            <person name="Crous P."/>
            <person name="Grigoriev I."/>
        </authorList>
    </citation>
    <scope>NUCLEOTIDE SEQUENCE</scope>
    <source>
        <strain evidence="7 9">CBS 304.34</strain>
    </source>
</reference>
<comment type="subcellular location">
    <subcellularLocation>
        <location evidence="1">Membrane</location>
        <topology evidence="1">Multi-pass membrane protein</topology>
    </subcellularLocation>
</comment>
<dbReference type="Pfam" id="PF01544">
    <property type="entry name" value="CorA"/>
    <property type="match status" value="1"/>
</dbReference>
<feature type="compositionally biased region" description="Basic and acidic residues" evidence="5">
    <location>
        <begin position="657"/>
        <end position="672"/>
    </location>
</feature>
<evidence type="ECO:0000256" key="4">
    <source>
        <dbReference type="ARBA" id="ARBA00023136"/>
    </source>
</evidence>
<proteinExistence type="predicted"/>
<evidence type="ECO:0000256" key="5">
    <source>
        <dbReference type="SAM" id="MobiDB-lite"/>
    </source>
</evidence>